<evidence type="ECO:0000256" key="3">
    <source>
        <dbReference type="ARBA" id="ARBA00022692"/>
    </source>
</evidence>
<accession>A0A432WD51</accession>
<gene>
    <name evidence="10" type="ORF">CWE14_13250</name>
</gene>
<keyword evidence="6" id="KW-0175">Coiled coil</keyword>
<evidence type="ECO:0000256" key="5">
    <source>
        <dbReference type="ARBA" id="ARBA00023136"/>
    </source>
</evidence>
<dbReference type="EMBL" id="PIPO01000006">
    <property type="protein sequence ID" value="RUO30330.1"/>
    <property type="molecule type" value="Genomic_DNA"/>
</dbReference>
<keyword evidence="5 7" id="KW-0472">Membrane</keyword>
<organism evidence="10 11">
    <name type="scientific">Aliidiomarina soli</name>
    <dbReference type="NCBI Taxonomy" id="1928574"/>
    <lineage>
        <taxon>Bacteria</taxon>
        <taxon>Pseudomonadati</taxon>
        <taxon>Pseudomonadota</taxon>
        <taxon>Gammaproteobacteria</taxon>
        <taxon>Alteromonadales</taxon>
        <taxon>Idiomarinaceae</taxon>
        <taxon>Aliidiomarina</taxon>
    </lineage>
</organism>
<dbReference type="PANTHER" id="PTHR32309:SF13">
    <property type="entry name" value="FERRIC ENTEROBACTIN TRANSPORT PROTEIN FEPE"/>
    <property type="match status" value="1"/>
</dbReference>
<name>A0A432WD51_9GAMM</name>
<feature type="transmembrane region" description="Helical" evidence="7">
    <location>
        <begin position="35"/>
        <end position="54"/>
    </location>
</feature>
<evidence type="ECO:0000256" key="6">
    <source>
        <dbReference type="SAM" id="Coils"/>
    </source>
</evidence>
<feature type="transmembrane region" description="Helical" evidence="7">
    <location>
        <begin position="290"/>
        <end position="314"/>
    </location>
</feature>
<evidence type="ECO:0000259" key="8">
    <source>
        <dbReference type="Pfam" id="PF02706"/>
    </source>
</evidence>
<comment type="subcellular location">
    <subcellularLocation>
        <location evidence="1">Cell membrane</location>
        <topology evidence="1">Multi-pass membrane protein</topology>
    </subcellularLocation>
</comment>
<evidence type="ECO:0000256" key="7">
    <source>
        <dbReference type="SAM" id="Phobius"/>
    </source>
</evidence>
<dbReference type="PANTHER" id="PTHR32309">
    <property type="entry name" value="TYROSINE-PROTEIN KINASE"/>
    <property type="match status" value="1"/>
</dbReference>
<protein>
    <submittedName>
        <fullName evidence="10">LPS O-antigen length regulator</fullName>
    </submittedName>
</protein>
<sequence length="318" mass="35937">MERNTMTEQQTINRQVADNEIDLRELFMILWKGKWIIVSITFLFAVGSVIYALSLPDIYAAEAKLAPTEEAQGRGSMGDMGGQLGGLANLAGLNMGANQITPAMLAMEILRSRKFIAGFVERHDIAPELLAVEKWDKSSGELLFNREIYNPDSKKWLREVSSPRQQEPTAWELVGAFRSHLSVESGEGSPLTVIRIEHRSPIVAKRWLDLLIEDINDEMRERDIEEAQRSIEYIEKEMVNATLRSTQQIFSGLMEKQTQTIMLANVRPEYIYRVVDPAVVPEQRAKPSRALIAMVGTFLGGLLSLFVVLLLHVVKKQR</sequence>
<dbReference type="GO" id="GO:0005886">
    <property type="term" value="C:plasma membrane"/>
    <property type="evidence" value="ECO:0007669"/>
    <property type="project" value="UniProtKB-SubCell"/>
</dbReference>
<dbReference type="Pfam" id="PF13807">
    <property type="entry name" value="GNVR"/>
    <property type="match status" value="1"/>
</dbReference>
<keyword evidence="11" id="KW-1185">Reference proteome</keyword>
<keyword evidence="4 7" id="KW-1133">Transmembrane helix</keyword>
<dbReference type="AlphaFoldDB" id="A0A432WD51"/>
<keyword evidence="2" id="KW-1003">Cell membrane</keyword>
<dbReference type="InterPro" id="IPR050445">
    <property type="entry name" value="Bact_polysacc_biosynth/exp"/>
</dbReference>
<feature type="domain" description="Tyrosine-protein kinase G-rich" evidence="9">
    <location>
        <begin position="244"/>
        <end position="310"/>
    </location>
</feature>
<proteinExistence type="predicted"/>
<feature type="domain" description="Polysaccharide chain length determinant N-terminal" evidence="8">
    <location>
        <begin position="19"/>
        <end position="117"/>
    </location>
</feature>
<evidence type="ECO:0000313" key="10">
    <source>
        <dbReference type="EMBL" id="RUO30330.1"/>
    </source>
</evidence>
<evidence type="ECO:0000256" key="2">
    <source>
        <dbReference type="ARBA" id="ARBA00022475"/>
    </source>
</evidence>
<dbReference type="InterPro" id="IPR003856">
    <property type="entry name" value="LPS_length_determ_N"/>
</dbReference>
<dbReference type="Proteomes" id="UP000287823">
    <property type="component" value="Unassembled WGS sequence"/>
</dbReference>
<comment type="caution">
    <text evidence="10">The sequence shown here is derived from an EMBL/GenBank/DDBJ whole genome shotgun (WGS) entry which is preliminary data.</text>
</comment>
<evidence type="ECO:0000256" key="1">
    <source>
        <dbReference type="ARBA" id="ARBA00004651"/>
    </source>
</evidence>
<dbReference type="Pfam" id="PF02706">
    <property type="entry name" value="Wzz"/>
    <property type="match status" value="1"/>
</dbReference>
<reference evidence="10 11" key="1">
    <citation type="journal article" date="2011" name="Front. Microbiol.">
        <title>Genomic signatures of strain selection and enhancement in Bacillus atrophaeus var. globigii, a historical biowarfare simulant.</title>
        <authorList>
            <person name="Gibbons H.S."/>
            <person name="Broomall S.M."/>
            <person name="McNew L.A."/>
            <person name="Daligault H."/>
            <person name="Chapman C."/>
            <person name="Bruce D."/>
            <person name="Karavis M."/>
            <person name="Krepps M."/>
            <person name="McGregor P.A."/>
            <person name="Hong C."/>
            <person name="Park K.H."/>
            <person name="Akmal A."/>
            <person name="Feldman A."/>
            <person name="Lin J.S."/>
            <person name="Chang W.E."/>
            <person name="Higgs B.W."/>
            <person name="Demirev P."/>
            <person name="Lindquist J."/>
            <person name="Liem A."/>
            <person name="Fochler E."/>
            <person name="Read T.D."/>
            <person name="Tapia R."/>
            <person name="Johnson S."/>
            <person name="Bishop-Lilly K.A."/>
            <person name="Detter C."/>
            <person name="Han C."/>
            <person name="Sozhamannan S."/>
            <person name="Rosenzweig C.N."/>
            <person name="Skowronski E.W."/>
        </authorList>
    </citation>
    <scope>NUCLEOTIDE SEQUENCE [LARGE SCALE GENOMIC DNA]</scope>
    <source>
        <strain evidence="10 11">Y4G10-17</strain>
    </source>
</reference>
<evidence type="ECO:0000313" key="11">
    <source>
        <dbReference type="Proteomes" id="UP000287823"/>
    </source>
</evidence>
<feature type="coiled-coil region" evidence="6">
    <location>
        <begin position="208"/>
        <end position="244"/>
    </location>
</feature>
<evidence type="ECO:0000259" key="9">
    <source>
        <dbReference type="Pfam" id="PF13807"/>
    </source>
</evidence>
<dbReference type="InterPro" id="IPR032807">
    <property type="entry name" value="GNVR"/>
</dbReference>
<keyword evidence="3 7" id="KW-0812">Transmembrane</keyword>
<dbReference type="GO" id="GO:0004713">
    <property type="term" value="F:protein tyrosine kinase activity"/>
    <property type="evidence" value="ECO:0007669"/>
    <property type="project" value="TreeGrafter"/>
</dbReference>
<evidence type="ECO:0000256" key="4">
    <source>
        <dbReference type="ARBA" id="ARBA00022989"/>
    </source>
</evidence>